<feature type="transmembrane region" description="Helical" evidence="19">
    <location>
        <begin position="113"/>
        <end position="133"/>
    </location>
</feature>
<accession>A2C0A3</accession>
<dbReference type="PANTHER" id="PTHR34148">
    <property type="entry name" value="ADENOSYLCOBINAMIDE-GDP RIBAZOLETRANSFERASE"/>
    <property type="match status" value="1"/>
</dbReference>
<keyword evidence="13 19" id="KW-0472">Membrane</keyword>
<evidence type="ECO:0000256" key="4">
    <source>
        <dbReference type="ARBA" id="ARBA00010561"/>
    </source>
</evidence>
<evidence type="ECO:0000313" key="20">
    <source>
        <dbReference type="EMBL" id="ABM74913.1"/>
    </source>
</evidence>
<evidence type="ECO:0000256" key="11">
    <source>
        <dbReference type="ARBA" id="ARBA00022842"/>
    </source>
</evidence>
<keyword evidence="10 19" id="KW-0812">Transmembrane</keyword>
<dbReference type="InterPro" id="IPR003805">
    <property type="entry name" value="CobS"/>
</dbReference>
<dbReference type="EC" id="2.7.8.26" evidence="5 19"/>
<dbReference type="GO" id="GO:0008818">
    <property type="term" value="F:cobalamin 5'-phosphate synthase activity"/>
    <property type="evidence" value="ECO:0007669"/>
    <property type="project" value="UniProtKB-UniRule"/>
</dbReference>
<keyword evidence="12 19" id="KW-1133">Transmembrane helix</keyword>
<keyword evidence="11 19" id="KW-0460">Magnesium</keyword>
<keyword evidence="19" id="KW-0997">Cell inner membrane</keyword>
<comment type="cofactor">
    <cofactor evidence="1 19">
        <name>Mg(2+)</name>
        <dbReference type="ChEBI" id="CHEBI:18420"/>
    </cofactor>
</comment>
<dbReference type="HOGENOM" id="CLU_057426_3_0_3"/>
<protein>
    <recommendedName>
        <fullName evidence="6 19">Adenosylcobinamide-GDP ribazoletransferase</fullName>
        <ecNumber evidence="5 19">2.7.8.26</ecNumber>
    </recommendedName>
    <alternativeName>
        <fullName evidence="16 19">Cobalamin synthase</fullName>
    </alternativeName>
    <alternativeName>
        <fullName evidence="15 19">Cobalamin-5'-phosphate synthase</fullName>
    </alternativeName>
</protein>
<evidence type="ECO:0000256" key="5">
    <source>
        <dbReference type="ARBA" id="ARBA00013200"/>
    </source>
</evidence>
<evidence type="ECO:0000256" key="17">
    <source>
        <dbReference type="ARBA" id="ARBA00048623"/>
    </source>
</evidence>
<dbReference type="AlphaFoldDB" id="A2C0A3"/>
<dbReference type="PANTHER" id="PTHR34148:SF1">
    <property type="entry name" value="ADENOSYLCOBINAMIDE-GDP RIBAZOLETRANSFERASE"/>
    <property type="match status" value="1"/>
</dbReference>
<evidence type="ECO:0000256" key="1">
    <source>
        <dbReference type="ARBA" id="ARBA00001946"/>
    </source>
</evidence>
<evidence type="ECO:0000256" key="10">
    <source>
        <dbReference type="ARBA" id="ARBA00022692"/>
    </source>
</evidence>
<organism evidence="20 21">
    <name type="scientific">Prochlorococcus marinus (strain NATL1A)</name>
    <dbReference type="NCBI Taxonomy" id="167555"/>
    <lineage>
        <taxon>Bacteria</taxon>
        <taxon>Bacillati</taxon>
        <taxon>Cyanobacteriota</taxon>
        <taxon>Cyanophyceae</taxon>
        <taxon>Synechococcales</taxon>
        <taxon>Prochlorococcaceae</taxon>
        <taxon>Prochlorococcus</taxon>
    </lineage>
</organism>
<keyword evidence="7 19" id="KW-1003">Cell membrane</keyword>
<feature type="transmembrane region" description="Helical" evidence="19">
    <location>
        <begin position="171"/>
        <end position="191"/>
    </location>
</feature>
<comment type="function">
    <text evidence="14 19">Joins adenosylcobinamide-GDP and alpha-ribazole to generate adenosylcobalamin (Ado-cobalamin). Also synthesizes adenosylcobalamin 5'-phosphate from adenosylcobinamide-GDP and alpha-ribazole 5'-phosphate.</text>
</comment>
<dbReference type="GO" id="GO:0009236">
    <property type="term" value="P:cobalamin biosynthetic process"/>
    <property type="evidence" value="ECO:0007669"/>
    <property type="project" value="UniProtKB-UniRule"/>
</dbReference>
<comment type="similarity">
    <text evidence="4 19">Belongs to the CobS family.</text>
</comment>
<evidence type="ECO:0000313" key="21">
    <source>
        <dbReference type="Proteomes" id="UP000002592"/>
    </source>
</evidence>
<keyword evidence="8 19" id="KW-0169">Cobalamin biosynthesis</keyword>
<evidence type="ECO:0000256" key="7">
    <source>
        <dbReference type="ARBA" id="ARBA00022475"/>
    </source>
</evidence>
<evidence type="ECO:0000256" key="16">
    <source>
        <dbReference type="ARBA" id="ARBA00032853"/>
    </source>
</evidence>
<comment type="subcellular location">
    <subcellularLocation>
        <location evidence="19">Cell inner membrane</location>
        <topology evidence="19">Multi-pass membrane protein</topology>
    </subcellularLocation>
    <subcellularLocation>
        <location evidence="2">Cell membrane</location>
        <topology evidence="2">Multi-pass membrane protein</topology>
    </subcellularLocation>
</comment>
<evidence type="ECO:0000256" key="15">
    <source>
        <dbReference type="ARBA" id="ARBA00032605"/>
    </source>
</evidence>
<dbReference type="Pfam" id="PF02654">
    <property type="entry name" value="CobS"/>
    <property type="match status" value="1"/>
</dbReference>
<comment type="pathway">
    <text evidence="3 19">Cofactor biosynthesis; adenosylcobalamin biosynthesis; adenosylcobalamin from cob(II)yrinate a,c-diamide: step 7/7.</text>
</comment>
<evidence type="ECO:0000256" key="9">
    <source>
        <dbReference type="ARBA" id="ARBA00022679"/>
    </source>
</evidence>
<dbReference type="HAMAP" id="MF_00719">
    <property type="entry name" value="CobS"/>
    <property type="match status" value="1"/>
</dbReference>
<sequence length="193" mass="20893">MISIAISICITGGLHIDGLMDTADGIGAGPSKRIEAMKDSRVGAIGVQSLVIILVLQIAAIIKLGFYAPFAFPIAAFWGRFSQIVAIENYEYILNKEFGSIHQKYWRGISQEIRPSLIIICIGIILFLSTTNLNLSNTLLLIYCISSGLTTSILIPHFINKFLGGHNGDSYGAGLVITETTNLLLLSIILIPN</sequence>
<proteinExistence type="inferred from homology"/>
<dbReference type="GO" id="GO:0005886">
    <property type="term" value="C:plasma membrane"/>
    <property type="evidence" value="ECO:0007669"/>
    <property type="project" value="UniProtKB-SubCell"/>
</dbReference>
<evidence type="ECO:0000256" key="12">
    <source>
        <dbReference type="ARBA" id="ARBA00022989"/>
    </source>
</evidence>
<evidence type="ECO:0000256" key="14">
    <source>
        <dbReference type="ARBA" id="ARBA00025228"/>
    </source>
</evidence>
<evidence type="ECO:0000256" key="8">
    <source>
        <dbReference type="ARBA" id="ARBA00022573"/>
    </source>
</evidence>
<evidence type="ECO:0000256" key="13">
    <source>
        <dbReference type="ARBA" id="ARBA00023136"/>
    </source>
</evidence>
<comment type="catalytic activity">
    <reaction evidence="17 19">
        <text>alpha-ribazole + adenosylcob(III)inamide-GDP = adenosylcob(III)alamin + GMP + H(+)</text>
        <dbReference type="Rhea" id="RHEA:16049"/>
        <dbReference type="ChEBI" id="CHEBI:10329"/>
        <dbReference type="ChEBI" id="CHEBI:15378"/>
        <dbReference type="ChEBI" id="CHEBI:18408"/>
        <dbReference type="ChEBI" id="CHEBI:58115"/>
        <dbReference type="ChEBI" id="CHEBI:60487"/>
        <dbReference type="EC" id="2.7.8.26"/>
    </reaction>
</comment>
<reference evidence="21" key="1">
    <citation type="journal article" date="2007" name="PLoS Genet.">
        <title>Patterns and implications of gene gain and loss in the evolution of Prochlorococcus.</title>
        <authorList>
            <person name="Kettler G.C."/>
            <person name="Martiny A.C."/>
            <person name="Huang K."/>
            <person name="Zucker J."/>
            <person name="Coleman M.L."/>
            <person name="Rodrigue S."/>
            <person name="Chen F."/>
            <person name="Lapidus A."/>
            <person name="Ferriera S."/>
            <person name="Johnson J."/>
            <person name="Steglich C."/>
            <person name="Church G.M."/>
            <person name="Richardson P."/>
            <person name="Chisholm S.W."/>
        </authorList>
    </citation>
    <scope>NUCLEOTIDE SEQUENCE [LARGE SCALE GENOMIC DNA]</scope>
    <source>
        <strain evidence="21">NATL1A</strain>
    </source>
</reference>
<name>A2C0A3_PROM1</name>
<evidence type="ECO:0000256" key="6">
    <source>
        <dbReference type="ARBA" id="ARBA00015850"/>
    </source>
</evidence>
<gene>
    <name evidence="19 20" type="primary">cobS</name>
    <name evidence="20" type="ordered locus">NATL1_03491</name>
</gene>
<keyword evidence="9 19" id="KW-0808">Transferase</keyword>
<dbReference type="UniPathway" id="UPA00148">
    <property type="reaction ID" value="UER00238"/>
</dbReference>
<comment type="catalytic activity">
    <reaction evidence="18 19">
        <text>alpha-ribazole 5'-phosphate + adenosylcob(III)inamide-GDP = adenosylcob(III)alamin 5'-phosphate + GMP + H(+)</text>
        <dbReference type="Rhea" id="RHEA:23560"/>
        <dbReference type="ChEBI" id="CHEBI:15378"/>
        <dbReference type="ChEBI" id="CHEBI:57918"/>
        <dbReference type="ChEBI" id="CHEBI:58115"/>
        <dbReference type="ChEBI" id="CHEBI:60487"/>
        <dbReference type="ChEBI" id="CHEBI:60493"/>
        <dbReference type="EC" id="2.7.8.26"/>
    </reaction>
</comment>
<feature type="transmembrane region" description="Helical" evidence="19">
    <location>
        <begin position="140"/>
        <end position="159"/>
    </location>
</feature>
<dbReference type="eggNOG" id="COG0368">
    <property type="taxonomic scope" value="Bacteria"/>
</dbReference>
<evidence type="ECO:0000256" key="2">
    <source>
        <dbReference type="ARBA" id="ARBA00004651"/>
    </source>
</evidence>
<evidence type="ECO:0000256" key="3">
    <source>
        <dbReference type="ARBA" id="ARBA00004663"/>
    </source>
</evidence>
<evidence type="ECO:0000256" key="18">
    <source>
        <dbReference type="ARBA" id="ARBA00049504"/>
    </source>
</evidence>
<dbReference type="Proteomes" id="UP000002592">
    <property type="component" value="Chromosome"/>
</dbReference>
<dbReference type="KEGG" id="pme:NATL1_03491"/>
<feature type="transmembrane region" description="Helical" evidence="19">
    <location>
        <begin position="42"/>
        <end position="62"/>
    </location>
</feature>
<dbReference type="GO" id="GO:0051073">
    <property type="term" value="F:adenosylcobinamide-GDP ribazoletransferase activity"/>
    <property type="evidence" value="ECO:0007669"/>
    <property type="project" value="UniProtKB-UniRule"/>
</dbReference>
<dbReference type="EMBL" id="CP000553">
    <property type="protein sequence ID" value="ABM74913.1"/>
    <property type="molecule type" value="Genomic_DNA"/>
</dbReference>
<evidence type="ECO:0000256" key="19">
    <source>
        <dbReference type="HAMAP-Rule" id="MF_00719"/>
    </source>
</evidence>